<proteinExistence type="predicted"/>
<comment type="caution">
    <text evidence="1">The sequence shown here is derived from an EMBL/GenBank/DDBJ whole genome shotgun (WGS) entry which is preliminary data.</text>
</comment>
<organism evidence="1 2">
    <name type="scientific">Bacillus bruguierae</name>
    <dbReference type="NCBI Taxonomy" id="3127667"/>
    <lineage>
        <taxon>Bacteria</taxon>
        <taxon>Bacillati</taxon>
        <taxon>Bacillota</taxon>
        <taxon>Bacilli</taxon>
        <taxon>Bacillales</taxon>
        <taxon>Bacillaceae</taxon>
        <taxon>Bacillus</taxon>
    </lineage>
</organism>
<dbReference type="RefSeq" id="WP_336470908.1">
    <property type="nucleotide sequence ID" value="NZ_JBAWSX010000001.1"/>
</dbReference>
<keyword evidence="2" id="KW-1185">Reference proteome</keyword>
<sequence length="95" mass="10957">MLKKLAIGTLTSGILLTGSITTSASELSVKEKNKDTYAQSCRTIYYNERYSEDEYIPHYITREIKGQSIKFTLLSMTKKDGENFWRVKYEGKLCE</sequence>
<evidence type="ECO:0000313" key="2">
    <source>
        <dbReference type="Proteomes" id="UP001372526"/>
    </source>
</evidence>
<name>A0ABU8FAX4_9BACI</name>
<reference evidence="1 2" key="1">
    <citation type="submission" date="2024-01" db="EMBL/GenBank/DDBJ databases">
        <title>Seven novel Bacillus-like species.</title>
        <authorList>
            <person name="Liu G."/>
        </authorList>
    </citation>
    <scope>NUCLEOTIDE SEQUENCE [LARGE SCALE GENOMIC DNA]</scope>
    <source>
        <strain evidence="1 2">FJAT-51639</strain>
    </source>
</reference>
<dbReference type="Proteomes" id="UP001372526">
    <property type="component" value="Unassembled WGS sequence"/>
</dbReference>
<protein>
    <submittedName>
        <fullName evidence="1">Uncharacterized protein</fullName>
    </submittedName>
</protein>
<gene>
    <name evidence="1" type="ORF">WAZ07_00565</name>
</gene>
<evidence type="ECO:0000313" key="1">
    <source>
        <dbReference type="EMBL" id="MEI4799829.1"/>
    </source>
</evidence>
<dbReference type="EMBL" id="JBAWSX010000001">
    <property type="protein sequence ID" value="MEI4799829.1"/>
    <property type="molecule type" value="Genomic_DNA"/>
</dbReference>
<accession>A0ABU8FAX4</accession>